<feature type="region of interest" description="Disordered" evidence="1">
    <location>
        <begin position="308"/>
        <end position="449"/>
    </location>
</feature>
<accession>A0AAV8XQR2</accession>
<proteinExistence type="predicted"/>
<evidence type="ECO:0000313" key="3">
    <source>
        <dbReference type="Proteomes" id="UP001162156"/>
    </source>
</evidence>
<protein>
    <submittedName>
        <fullName evidence="2">Uncharacterized protein</fullName>
    </submittedName>
</protein>
<evidence type="ECO:0000313" key="2">
    <source>
        <dbReference type="EMBL" id="KAJ8940610.1"/>
    </source>
</evidence>
<evidence type="ECO:0000256" key="1">
    <source>
        <dbReference type="SAM" id="MobiDB-lite"/>
    </source>
</evidence>
<feature type="compositionally biased region" description="Basic and acidic residues" evidence="1">
    <location>
        <begin position="408"/>
        <end position="449"/>
    </location>
</feature>
<gene>
    <name evidence="2" type="ORF">NQ314_010649</name>
</gene>
<name>A0AAV8XQR2_9CUCU</name>
<feature type="compositionally biased region" description="Basic and acidic residues" evidence="1">
    <location>
        <begin position="315"/>
        <end position="327"/>
    </location>
</feature>
<feature type="compositionally biased region" description="Basic and acidic residues" evidence="1">
    <location>
        <begin position="369"/>
        <end position="392"/>
    </location>
</feature>
<keyword evidence="3" id="KW-1185">Reference proteome</keyword>
<sequence>MENHVLLQGILQRKPKGKGQYYIYDVIDKNCILVISSQMENAIKDKEIIDITIAQRSEKIIVKLNNGLRITMPVAPFTENVPFYRGSGWTKEVIEQEHHHGKETMSIAKIFEAKEQGVEDWELEMMRLANKRKRKYKGEESVDWKQMLQGCLENMDWDKFEEETKQITEEKEEDVEEENIPMEVNDMEKTTNVAEKLKQGGEEVLSQLPTMKEIPEIIKILDTGDMCELQNVSGVRVKIEGGRTCFVTGQMVRTDENDVFVPGQTILNEEGQAEYTPGITIYMDNEPTLIPGLVMGEEETSAMFLPGESTITEEGQLKFEATEEDRPRRRRRRLPPVVLPPDLEEYQPRRKYRSPSDSPPPPPKPKPRPKVEEEIVIRRRVIDEPTLPDKKERVKKRAPIELSTKEPSPPKEVFRPKRQPMEDPLKLLEERRQKQAEEEKKRMKDKTQEKLLKAESKVDKLRLDMRKKLRDFKVEKPKAYVPIEPVKKSQKLEELEQSIKKGTFFEDDKTKEILEKAKSATRMLKYQHILNPYGNDFSRRY</sequence>
<organism evidence="2 3">
    <name type="scientific">Rhamnusium bicolor</name>
    <dbReference type="NCBI Taxonomy" id="1586634"/>
    <lineage>
        <taxon>Eukaryota</taxon>
        <taxon>Metazoa</taxon>
        <taxon>Ecdysozoa</taxon>
        <taxon>Arthropoda</taxon>
        <taxon>Hexapoda</taxon>
        <taxon>Insecta</taxon>
        <taxon>Pterygota</taxon>
        <taxon>Neoptera</taxon>
        <taxon>Endopterygota</taxon>
        <taxon>Coleoptera</taxon>
        <taxon>Polyphaga</taxon>
        <taxon>Cucujiformia</taxon>
        <taxon>Chrysomeloidea</taxon>
        <taxon>Cerambycidae</taxon>
        <taxon>Lepturinae</taxon>
        <taxon>Rhagiini</taxon>
        <taxon>Rhamnusium</taxon>
    </lineage>
</organism>
<dbReference type="EMBL" id="JANEYF010002968">
    <property type="protein sequence ID" value="KAJ8940610.1"/>
    <property type="molecule type" value="Genomic_DNA"/>
</dbReference>
<reference evidence="2" key="1">
    <citation type="journal article" date="2023" name="Insect Mol. Biol.">
        <title>Genome sequencing provides insights into the evolution of gene families encoding plant cell wall-degrading enzymes in longhorned beetles.</title>
        <authorList>
            <person name="Shin N.R."/>
            <person name="Okamura Y."/>
            <person name="Kirsch R."/>
            <person name="Pauchet Y."/>
        </authorList>
    </citation>
    <scope>NUCLEOTIDE SEQUENCE</scope>
    <source>
        <strain evidence="2">RBIC_L_NR</strain>
    </source>
</reference>
<dbReference type="Proteomes" id="UP001162156">
    <property type="component" value="Unassembled WGS sequence"/>
</dbReference>
<dbReference type="AlphaFoldDB" id="A0AAV8XQR2"/>
<comment type="caution">
    <text evidence="2">The sequence shown here is derived from an EMBL/GenBank/DDBJ whole genome shotgun (WGS) entry which is preliminary data.</text>
</comment>